<keyword evidence="1" id="KW-1133">Transmembrane helix</keyword>
<dbReference type="OrthoDB" id="488264at2"/>
<name>A0A2S6CSG2_9CYAN</name>
<keyword evidence="1" id="KW-0472">Membrane</keyword>
<evidence type="ECO:0000313" key="2">
    <source>
        <dbReference type="EMBL" id="PPJ62676.1"/>
    </source>
</evidence>
<dbReference type="RefSeq" id="WP_104388490.1">
    <property type="nucleotide sequence ID" value="NZ_PGEM01000104.1"/>
</dbReference>
<accession>A0A2S6CSG2</accession>
<keyword evidence="3" id="KW-1185">Reference proteome</keyword>
<dbReference type="EMBL" id="PGEM01000104">
    <property type="protein sequence ID" value="PPJ62676.1"/>
    <property type="molecule type" value="Genomic_DNA"/>
</dbReference>
<evidence type="ECO:0000256" key="1">
    <source>
        <dbReference type="SAM" id="Phobius"/>
    </source>
</evidence>
<dbReference type="AlphaFoldDB" id="A0A2S6CSG2"/>
<evidence type="ECO:0000313" key="3">
    <source>
        <dbReference type="Proteomes" id="UP000239589"/>
    </source>
</evidence>
<organism evidence="2 3">
    <name type="scientific">Cuspidothrix issatschenkoi CHARLIE-1</name>
    <dbReference type="NCBI Taxonomy" id="2052836"/>
    <lineage>
        <taxon>Bacteria</taxon>
        <taxon>Bacillati</taxon>
        <taxon>Cyanobacteriota</taxon>
        <taxon>Cyanophyceae</taxon>
        <taxon>Nostocales</taxon>
        <taxon>Aphanizomenonaceae</taxon>
        <taxon>Cuspidothrix</taxon>
    </lineage>
</organism>
<feature type="transmembrane region" description="Helical" evidence="1">
    <location>
        <begin position="12"/>
        <end position="36"/>
    </location>
</feature>
<gene>
    <name evidence="2" type="ORF">CUN59_14390</name>
</gene>
<protein>
    <submittedName>
        <fullName evidence="2">Uncharacterized protein</fullName>
    </submittedName>
</protein>
<proteinExistence type="predicted"/>
<sequence length="98" mass="10889">MIIFSNFLRSLVLTTIFSFFVPVFLVGGMLLVLSLFSYIPGLQGMINDVSMQILHFLATFGTGSCLNGLLTIGLTCGFVGALFDIYVYYRYQILHTDS</sequence>
<keyword evidence="1" id="KW-0812">Transmembrane</keyword>
<feature type="transmembrane region" description="Helical" evidence="1">
    <location>
        <begin position="56"/>
        <end position="89"/>
    </location>
</feature>
<comment type="caution">
    <text evidence="2">The sequence shown here is derived from an EMBL/GenBank/DDBJ whole genome shotgun (WGS) entry which is preliminary data.</text>
</comment>
<dbReference type="Proteomes" id="UP000239589">
    <property type="component" value="Unassembled WGS sequence"/>
</dbReference>
<reference evidence="2 3" key="1">
    <citation type="submission" date="2018-02" db="EMBL/GenBank/DDBJ databases">
        <title>Discovery of a pederin family compound in a non-symbiotic bloom-forming cyanobacterium.</title>
        <authorList>
            <person name="Kust A."/>
            <person name="Mares J."/>
            <person name="Jokela J."/>
            <person name="Urajova P."/>
            <person name="Hajek J."/>
            <person name="Saurav K."/>
            <person name="Voracova K."/>
            <person name="Fewer D.P."/>
            <person name="Haapaniemi E."/>
            <person name="Permi P."/>
            <person name="Rehakova K."/>
            <person name="Sivonen K."/>
            <person name="Hrouzek P."/>
        </authorList>
    </citation>
    <scope>NUCLEOTIDE SEQUENCE [LARGE SCALE GENOMIC DNA]</scope>
    <source>
        <strain evidence="2 3">CHARLIE-1</strain>
    </source>
</reference>